<dbReference type="Pfam" id="PF04138">
    <property type="entry name" value="GtrA_DPMS_TM"/>
    <property type="match status" value="1"/>
</dbReference>
<dbReference type="HOGENOM" id="CLU_1746408_0_0_9"/>
<dbReference type="GO" id="GO:0000271">
    <property type="term" value="P:polysaccharide biosynthetic process"/>
    <property type="evidence" value="ECO:0007669"/>
    <property type="project" value="InterPro"/>
</dbReference>
<proteinExistence type="predicted"/>
<gene>
    <name evidence="7" type="ordered locus">CA_C2586</name>
</gene>
<name>Q97FY8_CLOAB</name>
<dbReference type="InterPro" id="IPR007267">
    <property type="entry name" value="GtrA_DPMS_TM"/>
</dbReference>
<dbReference type="GeneID" id="44999055"/>
<dbReference type="Proteomes" id="UP000000814">
    <property type="component" value="Chromosome"/>
</dbReference>
<dbReference type="eggNOG" id="ENOG502ZSS4">
    <property type="taxonomic scope" value="Bacteria"/>
</dbReference>
<dbReference type="KEGG" id="cac:CA_C2586"/>
<dbReference type="PATRIC" id="fig|272562.8.peg.2775"/>
<feature type="transmembrane region" description="Helical" evidence="5">
    <location>
        <begin position="73"/>
        <end position="97"/>
    </location>
</feature>
<dbReference type="GO" id="GO:0016020">
    <property type="term" value="C:membrane"/>
    <property type="evidence" value="ECO:0007669"/>
    <property type="project" value="UniProtKB-SubCell"/>
</dbReference>
<feature type="transmembrane region" description="Helical" evidence="5">
    <location>
        <begin position="14"/>
        <end position="36"/>
    </location>
</feature>
<dbReference type="RefSeq" id="WP_010965876.1">
    <property type="nucleotide sequence ID" value="NC_003030.1"/>
</dbReference>
<keyword evidence="3 5" id="KW-1133">Transmembrane helix</keyword>
<protein>
    <submittedName>
        <fullName evidence="7">Predicted membrane protein</fullName>
    </submittedName>
</protein>
<evidence type="ECO:0000256" key="1">
    <source>
        <dbReference type="ARBA" id="ARBA00004141"/>
    </source>
</evidence>
<dbReference type="AlphaFoldDB" id="Q97FY8"/>
<evidence type="ECO:0000256" key="4">
    <source>
        <dbReference type="ARBA" id="ARBA00023136"/>
    </source>
</evidence>
<feature type="transmembrane region" description="Helical" evidence="5">
    <location>
        <begin position="42"/>
        <end position="61"/>
    </location>
</feature>
<evidence type="ECO:0000313" key="7">
    <source>
        <dbReference type="EMBL" id="AAK80535.1"/>
    </source>
</evidence>
<organism evidence="7 8">
    <name type="scientific">Clostridium acetobutylicum (strain ATCC 824 / DSM 792 / JCM 1419 / IAM 19013 / LMG 5710 / NBRC 13948 / NRRL B-527 / VKM B-1787 / 2291 / W)</name>
    <dbReference type="NCBI Taxonomy" id="272562"/>
    <lineage>
        <taxon>Bacteria</taxon>
        <taxon>Bacillati</taxon>
        <taxon>Bacillota</taxon>
        <taxon>Clostridia</taxon>
        <taxon>Eubacteriales</taxon>
        <taxon>Clostridiaceae</taxon>
        <taxon>Clostridium</taxon>
    </lineage>
</organism>
<dbReference type="STRING" id="272562.CA_C2586"/>
<accession>Q97FY8</accession>
<evidence type="ECO:0000256" key="3">
    <source>
        <dbReference type="ARBA" id="ARBA00022989"/>
    </source>
</evidence>
<keyword evidence="4 5" id="KW-0472">Membrane</keyword>
<dbReference type="EMBL" id="AE001437">
    <property type="protein sequence ID" value="AAK80535.1"/>
    <property type="molecule type" value="Genomic_DNA"/>
</dbReference>
<evidence type="ECO:0000256" key="5">
    <source>
        <dbReference type="SAM" id="Phobius"/>
    </source>
</evidence>
<keyword evidence="8" id="KW-1185">Reference proteome</keyword>
<evidence type="ECO:0000313" key="8">
    <source>
        <dbReference type="Proteomes" id="UP000000814"/>
    </source>
</evidence>
<dbReference type="PIR" id="D97218">
    <property type="entry name" value="D97218"/>
</dbReference>
<evidence type="ECO:0000259" key="6">
    <source>
        <dbReference type="Pfam" id="PF04138"/>
    </source>
</evidence>
<evidence type="ECO:0000256" key="2">
    <source>
        <dbReference type="ARBA" id="ARBA00022692"/>
    </source>
</evidence>
<feature type="domain" description="GtrA/DPMS transmembrane" evidence="6">
    <location>
        <begin position="16"/>
        <end position="133"/>
    </location>
</feature>
<keyword evidence="2 5" id="KW-0812">Transmembrane</keyword>
<reference evidence="7 8" key="1">
    <citation type="journal article" date="2001" name="J. Bacteriol.">
        <title>Genome sequence and comparative analysis of the solvent-producing bacterium Clostridium acetobutylicum.</title>
        <authorList>
            <person name="Nolling J."/>
            <person name="Breton G."/>
            <person name="Omelchenko M.V."/>
            <person name="Makarova K.S."/>
            <person name="Zeng Q."/>
            <person name="Gibson R."/>
            <person name="Lee H.M."/>
            <person name="Dubois J."/>
            <person name="Qiu D."/>
            <person name="Hitti J."/>
            <person name="Wolf Y.I."/>
            <person name="Tatusov R.L."/>
            <person name="Sabathe F."/>
            <person name="Doucette-Stamm L."/>
            <person name="Soucaille P."/>
            <person name="Daly M.J."/>
            <person name="Bennett G.N."/>
            <person name="Koonin E.V."/>
            <person name="Smith D.R."/>
        </authorList>
    </citation>
    <scope>NUCLEOTIDE SEQUENCE [LARGE SCALE GENOMIC DNA]</scope>
    <source>
        <strain evidence="8">ATCC 824 / DSM 792 / JCM 1419 / LMG 5710 / VKM B-1787</strain>
    </source>
</reference>
<comment type="subcellular location">
    <subcellularLocation>
        <location evidence="1">Membrane</location>
        <topology evidence="1">Multi-pass membrane protein</topology>
    </subcellularLocation>
</comment>
<dbReference type="OrthoDB" id="2062247at2"/>
<sequence length="149" mass="17238">MENLKKKFNRYGSIIKYLSYSIFVTVIDIAAVWVIMSFLNVGIVYANTIGIIIGFIIHYLLASKSVFNVEYGILGIGVYFITFLFGLLMADFIVYLSYIRVFYFLGKDINFLLSKGASIVIPFFVMYFMRKYIYLFLGKYFGEKGGMRN</sequence>
<feature type="transmembrane region" description="Helical" evidence="5">
    <location>
        <begin position="109"/>
        <end position="129"/>
    </location>
</feature>